<dbReference type="AlphaFoldDB" id="A0AAE1E490"/>
<organism evidence="4 5">
    <name type="scientific">Elysia crispata</name>
    <name type="common">lettuce slug</name>
    <dbReference type="NCBI Taxonomy" id="231223"/>
    <lineage>
        <taxon>Eukaryota</taxon>
        <taxon>Metazoa</taxon>
        <taxon>Spiralia</taxon>
        <taxon>Lophotrochozoa</taxon>
        <taxon>Mollusca</taxon>
        <taxon>Gastropoda</taxon>
        <taxon>Heterobranchia</taxon>
        <taxon>Euthyneura</taxon>
        <taxon>Panpulmonata</taxon>
        <taxon>Sacoglossa</taxon>
        <taxon>Placobranchoidea</taxon>
        <taxon>Plakobranchidae</taxon>
        <taxon>Elysia</taxon>
    </lineage>
</organism>
<gene>
    <name evidence="4" type="ORF">RRG08_000378</name>
</gene>
<dbReference type="PROSITE" id="PS50088">
    <property type="entry name" value="ANK_REPEAT"/>
    <property type="match status" value="1"/>
</dbReference>
<dbReference type="InterPro" id="IPR036770">
    <property type="entry name" value="Ankyrin_rpt-contain_sf"/>
</dbReference>
<proteinExistence type="predicted"/>
<protein>
    <submittedName>
        <fullName evidence="4">Uncharacterized protein</fullName>
    </submittedName>
</protein>
<dbReference type="PROSITE" id="PS50297">
    <property type="entry name" value="ANK_REP_REGION"/>
    <property type="match status" value="1"/>
</dbReference>
<evidence type="ECO:0000313" key="5">
    <source>
        <dbReference type="Proteomes" id="UP001283361"/>
    </source>
</evidence>
<name>A0AAE1E490_9GAST</name>
<dbReference type="SUPFAM" id="SSF48403">
    <property type="entry name" value="Ankyrin repeat"/>
    <property type="match status" value="1"/>
</dbReference>
<dbReference type="EMBL" id="JAWDGP010001234">
    <property type="protein sequence ID" value="KAK3793457.1"/>
    <property type="molecule type" value="Genomic_DNA"/>
</dbReference>
<evidence type="ECO:0000313" key="4">
    <source>
        <dbReference type="EMBL" id="KAK3793457.1"/>
    </source>
</evidence>
<dbReference type="Gene3D" id="1.25.40.20">
    <property type="entry name" value="Ankyrin repeat-containing domain"/>
    <property type="match status" value="1"/>
</dbReference>
<keyword evidence="2 3" id="KW-0040">ANK repeat</keyword>
<keyword evidence="1" id="KW-0677">Repeat</keyword>
<accession>A0AAE1E490</accession>
<evidence type="ECO:0000256" key="1">
    <source>
        <dbReference type="ARBA" id="ARBA00022737"/>
    </source>
</evidence>
<sequence length="162" mass="17712">MDNRKFFLAIIMADVNRVKSLLESGRCSINEPSLAFCLPIIACVNHPPLHYSKNNDAARRKILKVLVAHCAHLNIQSENNGKTAAIVAAENGFLKCLQFLVQAGADLSLTSQRGKTALIAAAKASHYKCVECLIHHTGAELNVEDADGYTALMWALEREIVL</sequence>
<feature type="repeat" description="ANK" evidence="3">
    <location>
        <begin position="80"/>
        <end position="112"/>
    </location>
</feature>
<dbReference type="PANTHER" id="PTHR24173">
    <property type="entry name" value="ANKYRIN REPEAT CONTAINING"/>
    <property type="match status" value="1"/>
</dbReference>
<dbReference type="SMART" id="SM00248">
    <property type="entry name" value="ANK"/>
    <property type="match status" value="3"/>
</dbReference>
<evidence type="ECO:0000256" key="2">
    <source>
        <dbReference type="ARBA" id="ARBA00023043"/>
    </source>
</evidence>
<evidence type="ECO:0000256" key="3">
    <source>
        <dbReference type="PROSITE-ProRule" id="PRU00023"/>
    </source>
</evidence>
<comment type="caution">
    <text evidence="4">The sequence shown here is derived from an EMBL/GenBank/DDBJ whole genome shotgun (WGS) entry which is preliminary data.</text>
</comment>
<dbReference type="InterPro" id="IPR002110">
    <property type="entry name" value="Ankyrin_rpt"/>
</dbReference>
<dbReference type="Proteomes" id="UP001283361">
    <property type="component" value="Unassembled WGS sequence"/>
</dbReference>
<dbReference type="Pfam" id="PF12796">
    <property type="entry name" value="Ank_2"/>
    <property type="match status" value="1"/>
</dbReference>
<dbReference type="PANTHER" id="PTHR24173:SF74">
    <property type="entry name" value="ANKYRIN REPEAT DOMAIN-CONTAINING PROTEIN 16"/>
    <property type="match status" value="1"/>
</dbReference>
<keyword evidence="5" id="KW-1185">Reference proteome</keyword>
<reference evidence="4" key="1">
    <citation type="journal article" date="2023" name="G3 (Bethesda)">
        <title>A reference genome for the long-term kleptoplast-retaining sea slug Elysia crispata morphotype clarki.</title>
        <authorList>
            <person name="Eastman K.E."/>
            <person name="Pendleton A.L."/>
            <person name="Shaikh M.A."/>
            <person name="Suttiyut T."/>
            <person name="Ogas R."/>
            <person name="Tomko P."/>
            <person name="Gavelis G."/>
            <person name="Widhalm J.R."/>
            <person name="Wisecaver J.H."/>
        </authorList>
    </citation>
    <scope>NUCLEOTIDE SEQUENCE</scope>
    <source>
        <strain evidence="4">ECLA1</strain>
    </source>
</reference>